<protein>
    <submittedName>
        <fullName evidence="1">Porcupine O-acyltransferase</fullName>
    </submittedName>
</protein>
<accession>S4R2I7</accession>
<dbReference type="VEuPathDB" id="HostDB:ENSMUSG00000031169"/>
<name>S4R2I7_MOUSE</name>
<keyword evidence="3" id="KW-1185">Reference proteome</keyword>
<dbReference type="AGR" id="MGI:1890212"/>
<organism evidence="1 3">
    <name type="scientific">Mus musculus</name>
    <name type="common">Mouse</name>
    <dbReference type="NCBI Taxonomy" id="10090"/>
    <lineage>
        <taxon>Eukaryota</taxon>
        <taxon>Metazoa</taxon>
        <taxon>Chordata</taxon>
        <taxon>Craniata</taxon>
        <taxon>Vertebrata</taxon>
        <taxon>Euteleostomi</taxon>
        <taxon>Mammalia</taxon>
        <taxon>Eutheria</taxon>
        <taxon>Euarchontoglires</taxon>
        <taxon>Glires</taxon>
        <taxon>Rodentia</taxon>
        <taxon>Myomorpha</taxon>
        <taxon>Muroidea</taxon>
        <taxon>Muridae</taxon>
        <taxon>Murinae</taxon>
        <taxon>Mus</taxon>
        <taxon>Mus</taxon>
    </lineage>
</organism>
<dbReference type="GeneTree" id="ENSGT01030000234564"/>
<sequence>MATFSRQEFFQQLLQGCLLPTVQQGLDQIWLLLTICFACRLLWRLVRCTWWTP</sequence>
<dbReference type="MGI" id="MGI:1890212">
    <property type="gene designation" value="Porcn"/>
</dbReference>
<dbReference type="HOGENOM" id="CLU_3124564_0_0_1"/>
<dbReference type="Antibodypedia" id="25667">
    <property type="antibodies" value="105 antibodies from 21 providers"/>
</dbReference>
<dbReference type="Bgee" id="ENSMUSG00000031169">
    <property type="expression patterns" value="Expressed in primary visual cortex and 177 other cell types or tissues"/>
</dbReference>
<reference evidence="1" key="4">
    <citation type="submission" date="2025-09" db="UniProtKB">
        <authorList>
            <consortium name="Ensembl"/>
        </authorList>
    </citation>
    <scope>IDENTIFICATION</scope>
    <source>
        <strain evidence="1">C57BL/6J</strain>
    </source>
</reference>
<evidence type="ECO:0000313" key="2">
    <source>
        <dbReference type="MGI" id="MGI:1890212"/>
    </source>
</evidence>
<dbReference type="AlphaFoldDB" id="S4R2I7"/>
<reference evidence="1 3" key="2">
    <citation type="journal article" date="2011" name="PLoS Biol.">
        <title>Modernizing reference genome assemblies.</title>
        <authorList>
            <person name="Church D.M."/>
            <person name="Schneider V.A."/>
            <person name="Graves T."/>
            <person name="Auger K."/>
            <person name="Cunningham F."/>
            <person name="Bouk N."/>
            <person name="Chen H.C."/>
            <person name="Agarwala R."/>
            <person name="McLaren W.M."/>
            <person name="Ritchie G.R."/>
            <person name="Albracht D."/>
            <person name="Kremitzki M."/>
            <person name="Rock S."/>
            <person name="Kotkiewicz H."/>
            <person name="Kremitzki C."/>
            <person name="Wollam A."/>
            <person name="Trani L."/>
            <person name="Fulton L."/>
            <person name="Fulton R."/>
            <person name="Matthews L."/>
            <person name="Whitehead S."/>
            <person name="Chow W."/>
            <person name="Torrance J."/>
            <person name="Dunn M."/>
            <person name="Harden G."/>
            <person name="Threadgold G."/>
            <person name="Wood J."/>
            <person name="Collins J."/>
            <person name="Heath P."/>
            <person name="Griffiths G."/>
            <person name="Pelan S."/>
            <person name="Grafham D."/>
            <person name="Eichler E.E."/>
            <person name="Weinstock G."/>
            <person name="Mardis E.R."/>
            <person name="Wilson R.K."/>
            <person name="Howe K."/>
            <person name="Flicek P."/>
            <person name="Hubbard T."/>
        </authorList>
    </citation>
    <scope>NUCLEOTIDE SEQUENCE [LARGE SCALE GENOMIC DNA]</scope>
    <source>
        <strain evidence="1 3">C57BL/6J</strain>
    </source>
</reference>
<reference evidence="1" key="3">
    <citation type="submission" date="2025-08" db="UniProtKB">
        <authorList>
            <consortium name="Ensembl"/>
        </authorList>
    </citation>
    <scope>IDENTIFICATION</scope>
    <source>
        <strain evidence="1">C57BL/6J</strain>
    </source>
</reference>
<gene>
    <name evidence="1 2" type="primary">Porcn</name>
</gene>
<evidence type="ECO:0000313" key="3">
    <source>
        <dbReference type="Proteomes" id="UP000000589"/>
    </source>
</evidence>
<evidence type="ECO:0000313" key="1">
    <source>
        <dbReference type="Ensembl" id="ENSMUSP00000138661.2"/>
    </source>
</evidence>
<reference evidence="1 3" key="1">
    <citation type="journal article" date="2009" name="PLoS Biol.">
        <title>Lineage-specific biology revealed by a finished genome assembly of the mouse.</title>
        <authorList>
            <consortium name="Mouse Genome Sequencing Consortium"/>
            <person name="Church D.M."/>
            <person name="Goodstadt L."/>
            <person name="Hillier L.W."/>
            <person name="Zody M.C."/>
            <person name="Goldstein S."/>
            <person name="She X."/>
            <person name="Bult C.J."/>
            <person name="Agarwala R."/>
            <person name="Cherry J.L."/>
            <person name="DiCuccio M."/>
            <person name="Hlavina W."/>
            <person name="Kapustin Y."/>
            <person name="Meric P."/>
            <person name="Maglott D."/>
            <person name="Birtle Z."/>
            <person name="Marques A.C."/>
            <person name="Graves T."/>
            <person name="Zhou S."/>
            <person name="Teague B."/>
            <person name="Potamousis K."/>
            <person name="Churas C."/>
            <person name="Place M."/>
            <person name="Herschleb J."/>
            <person name="Runnheim R."/>
            <person name="Forrest D."/>
            <person name="Amos-Landgraf J."/>
            <person name="Schwartz D.C."/>
            <person name="Cheng Z."/>
            <person name="Lindblad-Toh K."/>
            <person name="Eichler E.E."/>
            <person name="Ponting C.P."/>
        </authorList>
    </citation>
    <scope>NUCLEOTIDE SEQUENCE [LARGE SCALE GENOMIC DNA]</scope>
    <source>
        <strain evidence="1 3">C57BL/6J</strain>
    </source>
</reference>
<dbReference type="ExpressionAtlas" id="S4R2I7">
    <property type="expression patterns" value="baseline and differential"/>
</dbReference>
<proteinExistence type="predicted"/>
<dbReference type="Proteomes" id="UP000000589">
    <property type="component" value="Chromosome X"/>
</dbReference>
<dbReference type="SMR" id="S4R2I7"/>
<dbReference type="Ensembl" id="ENSMUST00000154695.8">
    <property type="protein sequence ID" value="ENSMUSP00000138661.2"/>
    <property type="gene ID" value="ENSMUSG00000031169.14"/>
</dbReference>